<keyword evidence="2 7" id="KW-0121">Carboxypeptidase</keyword>
<evidence type="ECO:0000313" key="9">
    <source>
        <dbReference type="Proteomes" id="UP000799324"/>
    </source>
</evidence>
<comment type="similarity">
    <text evidence="1 7">Belongs to the peptidase S10 family.</text>
</comment>
<dbReference type="GO" id="GO:0004185">
    <property type="term" value="F:serine-type carboxypeptidase activity"/>
    <property type="evidence" value="ECO:0007669"/>
    <property type="project" value="UniProtKB-UniRule"/>
</dbReference>
<dbReference type="EMBL" id="MU004390">
    <property type="protein sequence ID" value="KAF2652974.1"/>
    <property type="molecule type" value="Genomic_DNA"/>
</dbReference>
<evidence type="ECO:0000256" key="4">
    <source>
        <dbReference type="ARBA" id="ARBA00022729"/>
    </source>
</evidence>
<dbReference type="Proteomes" id="UP000799324">
    <property type="component" value="Unassembled WGS sequence"/>
</dbReference>
<dbReference type="EC" id="3.4.16.-" evidence="7"/>
<name>A0A6A6T357_9PLEO</name>
<evidence type="ECO:0000256" key="2">
    <source>
        <dbReference type="ARBA" id="ARBA00022645"/>
    </source>
</evidence>
<keyword evidence="4 7" id="KW-0732">Signal</keyword>
<dbReference type="SUPFAM" id="SSF53474">
    <property type="entry name" value="alpha/beta-Hydrolases"/>
    <property type="match status" value="1"/>
</dbReference>
<dbReference type="PANTHER" id="PTHR11802:SF479">
    <property type="entry name" value="CARBOXYPEPTIDASE"/>
    <property type="match status" value="1"/>
</dbReference>
<protein>
    <recommendedName>
        <fullName evidence="7">Carboxypeptidase</fullName>
        <ecNumber evidence="7">3.4.16.-</ecNumber>
    </recommendedName>
</protein>
<evidence type="ECO:0000313" key="8">
    <source>
        <dbReference type="EMBL" id="KAF2652974.1"/>
    </source>
</evidence>
<accession>A0A6A6T357</accession>
<sequence length="542" mass="60291">MQLLSLLALSGLASSVAGRSSRHPGKKDFELPRPRFGYPERSQGVKRQEQFIVPQNDVTTKFSVNGTAGAIPYVDFDIGESYAGLLPISSAPNSSELYFWFFPSTNPDAGDEITIWLNGGPGCSSLEGFLQENGPISWQYGTYKPVYNPWTWVNLTNMVWVEQPVGTGFSQGVPTATSTEEAAQQFLGFFKNFVETFELQGRKVYIAGESYAGQYVPYFAEAMLESNDTEHFDVQGIMIYDPSVASDTLLDDIPAVPFVDHWAGLFNLNETFTADIHERADSCGYTDYFNTYLTFPPVSKLPEPNKTSADEGCSLWSDIIDAVMFTNPCFDVYAIATTCPLLWDVLGFPGSFDYLPDGAFIYFNLTDVQKAINAPVQEWAECSNGVLDTDTSPPSSFEALPYIIPRLQRTIVVHGELDFILLANGTLLAIQNMTWSGEQGFQTAPRDDFFVPYHEEISDGTLSASGIMGVTHTERKLTWVEQRLSGHMVPQYQPSSAYRQLEFLLGRVDSLSSTAPFTTRPGDNSTNSTAERRDLAYERMRF</sequence>
<dbReference type="Pfam" id="PF00450">
    <property type="entry name" value="Peptidase_S10"/>
    <property type="match status" value="1"/>
</dbReference>
<dbReference type="AlphaFoldDB" id="A0A6A6T357"/>
<evidence type="ECO:0000256" key="3">
    <source>
        <dbReference type="ARBA" id="ARBA00022670"/>
    </source>
</evidence>
<keyword evidence="9" id="KW-1185">Reference proteome</keyword>
<keyword evidence="5 7" id="KW-0378">Hydrolase</keyword>
<gene>
    <name evidence="8" type="ORF">K491DRAFT_718446</name>
</gene>
<dbReference type="OrthoDB" id="443318at2759"/>
<dbReference type="Gene3D" id="3.40.50.1820">
    <property type="entry name" value="alpha/beta hydrolase"/>
    <property type="match status" value="1"/>
</dbReference>
<dbReference type="PRINTS" id="PR00724">
    <property type="entry name" value="CRBOXYPTASEC"/>
</dbReference>
<dbReference type="PROSITE" id="PS00131">
    <property type="entry name" value="CARBOXYPEPT_SER_SER"/>
    <property type="match status" value="1"/>
</dbReference>
<evidence type="ECO:0000256" key="7">
    <source>
        <dbReference type="RuleBase" id="RU361156"/>
    </source>
</evidence>
<keyword evidence="6" id="KW-0325">Glycoprotein</keyword>
<evidence type="ECO:0000256" key="6">
    <source>
        <dbReference type="ARBA" id="ARBA00023180"/>
    </source>
</evidence>
<dbReference type="InterPro" id="IPR018202">
    <property type="entry name" value="Ser_caboxypep_ser_AS"/>
</dbReference>
<proteinExistence type="inferred from homology"/>
<dbReference type="InterPro" id="IPR029058">
    <property type="entry name" value="AB_hydrolase_fold"/>
</dbReference>
<evidence type="ECO:0000256" key="5">
    <source>
        <dbReference type="ARBA" id="ARBA00022801"/>
    </source>
</evidence>
<dbReference type="InterPro" id="IPR001563">
    <property type="entry name" value="Peptidase_S10"/>
</dbReference>
<dbReference type="FunFam" id="3.40.50.1820:FF:000118">
    <property type="entry name" value="Carboxypeptidase"/>
    <property type="match status" value="1"/>
</dbReference>
<feature type="signal peptide" evidence="7">
    <location>
        <begin position="1"/>
        <end position="18"/>
    </location>
</feature>
<organism evidence="8 9">
    <name type="scientific">Lophiostoma macrostomum CBS 122681</name>
    <dbReference type="NCBI Taxonomy" id="1314788"/>
    <lineage>
        <taxon>Eukaryota</taxon>
        <taxon>Fungi</taxon>
        <taxon>Dikarya</taxon>
        <taxon>Ascomycota</taxon>
        <taxon>Pezizomycotina</taxon>
        <taxon>Dothideomycetes</taxon>
        <taxon>Pleosporomycetidae</taxon>
        <taxon>Pleosporales</taxon>
        <taxon>Lophiostomataceae</taxon>
        <taxon>Lophiostoma</taxon>
    </lineage>
</organism>
<dbReference type="GO" id="GO:0006508">
    <property type="term" value="P:proteolysis"/>
    <property type="evidence" value="ECO:0007669"/>
    <property type="project" value="UniProtKB-KW"/>
</dbReference>
<reference evidence="8" key="1">
    <citation type="journal article" date="2020" name="Stud. Mycol.">
        <title>101 Dothideomycetes genomes: a test case for predicting lifestyles and emergence of pathogens.</title>
        <authorList>
            <person name="Haridas S."/>
            <person name="Albert R."/>
            <person name="Binder M."/>
            <person name="Bloem J."/>
            <person name="Labutti K."/>
            <person name="Salamov A."/>
            <person name="Andreopoulos B."/>
            <person name="Baker S."/>
            <person name="Barry K."/>
            <person name="Bills G."/>
            <person name="Bluhm B."/>
            <person name="Cannon C."/>
            <person name="Castanera R."/>
            <person name="Culley D."/>
            <person name="Daum C."/>
            <person name="Ezra D."/>
            <person name="Gonzalez J."/>
            <person name="Henrissat B."/>
            <person name="Kuo A."/>
            <person name="Liang C."/>
            <person name="Lipzen A."/>
            <person name="Lutzoni F."/>
            <person name="Magnuson J."/>
            <person name="Mondo S."/>
            <person name="Nolan M."/>
            <person name="Ohm R."/>
            <person name="Pangilinan J."/>
            <person name="Park H.-J."/>
            <person name="Ramirez L."/>
            <person name="Alfaro M."/>
            <person name="Sun H."/>
            <person name="Tritt A."/>
            <person name="Yoshinaga Y."/>
            <person name="Zwiers L.-H."/>
            <person name="Turgeon B."/>
            <person name="Goodwin S."/>
            <person name="Spatafora J."/>
            <person name="Crous P."/>
            <person name="Grigoriev I."/>
        </authorList>
    </citation>
    <scope>NUCLEOTIDE SEQUENCE</scope>
    <source>
        <strain evidence="8">CBS 122681</strain>
    </source>
</reference>
<feature type="chain" id="PRO_5025718388" description="Carboxypeptidase" evidence="7">
    <location>
        <begin position="19"/>
        <end position="542"/>
    </location>
</feature>
<dbReference type="PANTHER" id="PTHR11802">
    <property type="entry name" value="SERINE PROTEASE FAMILY S10 SERINE CARBOXYPEPTIDASE"/>
    <property type="match status" value="1"/>
</dbReference>
<evidence type="ECO:0000256" key="1">
    <source>
        <dbReference type="ARBA" id="ARBA00009431"/>
    </source>
</evidence>
<keyword evidence="3 7" id="KW-0645">Protease</keyword>